<evidence type="ECO:0000313" key="8">
    <source>
        <dbReference type="Proteomes" id="UP000544872"/>
    </source>
</evidence>
<sequence>METDVMQAALAQMLPVAVVTLLAVISPGPDFAMVTRVSLAGGRRAGLLAALGIACGVSVHVTYTVLGFGWVVHALPQSLDILRYAGAAWLMWIGVQGLRSRPQAPEEAGEQAVLSGWVAWRSGALCNALNPKTALFFIALFSQGIDPSTPLSVQVGFGVFIALAHLLWFAVVAVGLTHPALTRRIQRIRHRVEQGVGLCLIGLGLRLALV</sequence>
<keyword evidence="8" id="KW-1185">Reference proteome</keyword>
<keyword evidence="4 6" id="KW-1133">Transmembrane helix</keyword>
<keyword evidence="3 6" id="KW-0812">Transmembrane</keyword>
<dbReference type="EMBL" id="JACIIX010000012">
    <property type="protein sequence ID" value="MBB6211666.1"/>
    <property type="molecule type" value="Genomic_DNA"/>
</dbReference>
<feature type="transmembrane region" description="Helical" evidence="6">
    <location>
        <begin position="157"/>
        <end position="181"/>
    </location>
</feature>
<feature type="transmembrane region" description="Helical" evidence="6">
    <location>
        <begin position="46"/>
        <end position="72"/>
    </location>
</feature>
<dbReference type="RefSeq" id="WP_260402513.1">
    <property type="nucleotide sequence ID" value="NZ_JACIIX010000012.1"/>
</dbReference>
<evidence type="ECO:0000256" key="4">
    <source>
        <dbReference type="ARBA" id="ARBA00022989"/>
    </source>
</evidence>
<evidence type="ECO:0000256" key="1">
    <source>
        <dbReference type="ARBA" id="ARBA00004651"/>
    </source>
</evidence>
<evidence type="ECO:0000256" key="3">
    <source>
        <dbReference type="ARBA" id="ARBA00022692"/>
    </source>
</evidence>
<dbReference type="GO" id="GO:0005886">
    <property type="term" value="C:plasma membrane"/>
    <property type="evidence" value="ECO:0007669"/>
    <property type="project" value="UniProtKB-SubCell"/>
</dbReference>
<dbReference type="PANTHER" id="PTHR30086:SF21">
    <property type="entry name" value="TRANSPORT PROTEIN"/>
    <property type="match status" value="1"/>
</dbReference>
<evidence type="ECO:0000313" key="7">
    <source>
        <dbReference type="EMBL" id="MBB6211666.1"/>
    </source>
</evidence>
<name>A0A7X0DN28_NOVIT</name>
<comment type="subcellular location">
    <subcellularLocation>
        <location evidence="1">Cell membrane</location>
        <topology evidence="1">Multi-pass membrane protein</topology>
    </subcellularLocation>
</comment>
<accession>A0A7X0DN28</accession>
<dbReference type="PANTHER" id="PTHR30086">
    <property type="entry name" value="ARGININE EXPORTER PROTEIN ARGO"/>
    <property type="match status" value="1"/>
</dbReference>
<organism evidence="7 8">
    <name type="scientific">Novispirillum itersonii</name>
    <name type="common">Aquaspirillum itersonii</name>
    <dbReference type="NCBI Taxonomy" id="189"/>
    <lineage>
        <taxon>Bacteria</taxon>
        <taxon>Pseudomonadati</taxon>
        <taxon>Pseudomonadota</taxon>
        <taxon>Alphaproteobacteria</taxon>
        <taxon>Rhodospirillales</taxon>
        <taxon>Novispirillaceae</taxon>
        <taxon>Novispirillum</taxon>
    </lineage>
</organism>
<protein>
    <submittedName>
        <fullName evidence="7">Threonine/homoserine/homoserine lactone efflux protein</fullName>
    </submittedName>
</protein>
<reference evidence="7 8" key="1">
    <citation type="submission" date="2020-08" db="EMBL/GenBank/DDBJ databases">
        <title>Genomic Encyclopedia of Type Strains, Phase IV (KMG-IV): sequencing the most valuable type-strain genomes for metagenomic binning, comparative biology and taxonomic classification.</title>
        <authorList>
            <person name="Goeker M."/>
        </authorList>
    </citation>
    <scope>NUCLEOTIDE SEQUENCE [LARGE SCALE GENOMIC DNA]</scope>
    <source>
        <strain evidence="7 8">DSM 11590</strain>
    </source>
</reference>
<dbReference type="AlphaFoldDB" id="A0A7X0DN28"/>
<keyword evidence="5 6" id="KW-0472">Membrane</keyword>
<proteinExistence type="predicted"/>
<evidence type="ECO:0000256" key="2">
    <source>
        <dbReference type="ARBA" id="ARBA00022475"/>
    </source>
</evidence>
<evidence type="ECO:0000256" key="5">
    <source>
        <dbReference type="ARBA" id="ARBA00023136"/>
    </source>
</evidence>
<dbReference type="Proteomes" id="UP000544872">
    <property type="component" value="Unassembled WGS sequence"/>
</dbReference>
<evidence type="ECO:0000256" key="6">
    <source>
        <dbReference type="SAM" id="Phobius"/>
    </source>
</evidence>
<dbReference type="PIRSF" id="PIRSF006324">
    <property type="entry name" value="LeuE"/>
    <property type="match status" value="1"/>
</dbReference>
<dbReference type="InterPro" id="IPR001123">
    <property type="entry name" value="LeuE-type"/>
</dbReference>
<keyword evidence="2" id="KW-1003">Cell membrane</keyword>
<gene>
    <name evidence="7" type="ORF">FHS48_003107</name>
</gene>
<dbReference type="GO" id="GO:0015171">
    <property type="term" value="F:amino acid transmembrane transporter activity"/>
    <property type="evidence" value="ECO:0007669"/>
    <property type="project" value="TreeGrafter"/>
</dbReference>
<comment type="caution">
    <text evidence="7">The sequence shown here is derived from an EMBL/GenBank/DDBJ whole genome shotgun (WGS) entry which is preliminary data.</text>
</comment>
<feature type="transmembrane region" description="Helical" evidence="6">
    <location>
        <begin position="6"/>
        <end position="25"/>
    </location>
</feature>
<dbReference type="Pfam" id="PF01810">
    <property type="entry name" value="LysE"/>
    <property type="match status" value="1"/>
</dbReference>